<dbReference type="SUPFAM" id="SSF47413">
    <property type="entry name" value="lambda repressor-like DNA-binding domains"/>
    <property type="match status" value="1"/>
</dbReference>
<gene>
    <name evidence="2" type="ORF">ABID28_000866</name>
</gene>
<evidence type="ECO:0000313" key="3">
    <source>
        <dbReference type="Proteomes" id="UP001549037"/>
    </source>
</evidence>
<dbReference type="InterPro" id="IPR010982">
    <property type="entry name" value="Lambda_DNA-bd_dom_sf"/>
</dbReference>
<dbReference type="Proteomes" id="UP001549037">
    <property type="component" value="Unassembled WGS sequence"/>
</dbReference>
<dbReference type="Gene3D" id="1.10.260.40">
    <property type="entry name" value="lambda repressor-like DNA-binding domains"/>
    <property type="match status" value="1"/>
</dbReference>
<dbReference type="CDD" id="cd00093">
    <property type="entry name" value="HTH_XRE"/>
    <property type="match status" value="1"/>
</dbReference>
<dbReference type="InterPro" id="IPR040799">
    <property type="entry name" value="ComR_TPR"/>
</dbReference>
<name>A0ABV2JEM1_9STRE</name>
<evidence type="ECO:0000259" key="1">
    <source>
        <dbReference type="PROSITE" id="PS50943"/>
    </source>
</evidence>
<dbReference type="PROSITE" id="PS50943">
    <property type="entry name" value="HTH_CROC1"/>
    <property type="match status" value="1"/>
</dbReference>
<dbReference type="InterPro" id="IPR001387">
    <property type="entry name" value="Cro/C1-type_HTH"/>
</dbReference>
<evidence type="ECO:0000313" key="2">
    <source>
        <dbReference type="EMBL" id="MET3634229.1"/>
    </source>
</evidence>
<sequence length="218" mass="25813">MITDDSLKKELGNRIKKLRIEQGLSRADVCGDEVYVSSRQLARIEQGEHLLKVSIALYLAEIFQVSVEQLLNPVPERYYQLKAKAIHFATQGDKKQMEEREDIIRDLYTYYNILPKQEKESIDLLDITAKLLHSGETQTARGYFFQFLKRPLSSVTDIKELDLLWIDFYFIYISIDESCYNEKIFNYTEFVLCFHWIYIYLYSVQFSSILRLLCYSYA</sequence>
<dbReference type="SMART" id="SM00530">
    <property type="entry name" value="HTH_XRE"/>
    <property type="match status" value="1"/>
</dbReference>
<organism evidence="2 3">
    <name type="scientific">Streptococcus porcorum</name>
    <dbReference type="NCBI Taxonomy" id="701526"/>
    <lineage>
        <taxon>Bacteria</taxon>
        <taxon>Bacillati</taxon>
        <taxon>Bacillota</taxon>
        <taxon>Bacilli</taxon>
        <taxon>Lactobacillales</taxon>
        <taxon>Streptococcaceae</taxon>
        <taxon>Streptococcus</taxon>
    </lineage>
</organism>
<keyword evidence="3" id="KW-1185">Reference proteome</keyword>
<accession>A0ABV2JEM1</accession>
<reference evidence="2 3" key="1">
    <citation type="submission" date="2024-06" db="EMBL/GenBank/DDBJ databases">
        <title>Genomic Encyclopedia of Type Strains, Phase IV (KMG-IV): sequencing the most valuable type-strain genomes for metagenomic binning, comparative biology and taxonomic classification.</title>
        <authorList>
            <person name="Goeker M."/>
        </authorList>
    </citation>
    <scope>NUCLEOTIDE SEQUENCE [LARGE SCALE GENOMIC DNA]</scope>
    <source>
        <strain evidence="2 3">DSM 28302</strain>
    </source>
</reference>
<comment type="caution">
    <text evidence="2">The sequence shown here is derived from an EMBL/GenBank/DDBJ whole genome shotgun (WGS) entry which is preliminary data.</text>
</comment>
<dbReference type="RefSeq" id="WP_354368412.1">
    <property type="nucleotide sequence ID" value="NZ_JBEPLN010000011.1"/>
</dbReference>
<protein>
    <submittedName>
        <fullName evidence="2">Transcriptional regulator with XRE-family HTH domain</fullName>
    </submittedName>
</protein>
<dbReference type="Pfam" id="PF13560">
    <property type="entry name" value="HTH_31"/>
    <property type="match status" value="1"/>
</dbReference>
<proteinExistence type="predicted"/>
<dbReference type="Pfam" id="PF18710">
    <property type="entry name" value="ComR_TPR"/>
    <property type="match status" value="1"/>
</dbReference>
<feature type="domain" description="HTH cro/C1-type" evidence="1">
    <location>
        <begin position="15"/>
        <end position="70"/>
    </location>
</feature>
<dbReference type="EMBL" id="JBEPLN010000011">
    <property type="protein sequence ID" value="MET3634229.1"/>
    <property type="molecule type" value="Genomic_DNA"/>
</dbReference>